<dbReference type="Proteomes" id="UP000838756">
    <property type="component" value="Unassembled WGS sequence"/>
</dbReference>
<accession>A0A8S4RMI4</accession>
<name>A0A8S4RMI4_9NEOP</name>
<organism evidence="1 2">
    <name type="scientific">Pararge aegeria aegeria</name>
    <dbReference type="NCBI Taxonomy" id="348720"/>
    <lineage>
        <taxon>Eukaryota</taxon>
        <taxon>Metazoa</taxon>
        <taxon>Ecdysozoa</taxon>
        <taxon>Arthropoda</taxon>
        <taxon>Hexapoda</taxon>
        <taxon>Insecta</taxon>
        <taxon>Pterygota</taxon>
        <taxon>Neoptera</taxon>
        <taxon>Endopterygota</taxon>
        <taxon>Lepidoptera</taxon>
        <taxon>Glossata</taxon>
        <taxon>Ditrysia</taxon>
        <taxon>Papilionoidea</taxon>
        <taxon>Nymphalidae</taxon>
        <taxon>Satyrinae</taxon>
        <taxon>Satyrini</taxon>
        <taxon>Parargina</taxon>
        <taxon>Pararge</taxon>
    </lineage>
</organism>
<proteinExistence type="predicted"/>
<evidence type="ECO:0000313" key="1">
    <source>
        <dbReference type="EMBL" id="CAH2239564.1"/>
    </source>
</evidence>
<reference evidence="1" key="1">
    <citation type="submission" date="2022-03" db="EMBL/GenBank/DDBJ databases">
        <authorList>
            <person name="Lindestad O."/>
        </authorList>
    </citation>
    <scope>NUCLEOTIDE SEQUENCE</scope>
</reference>
<gene>
    <name evidence="1" type="primary">jg21566</name>
    <name evidence="1" type="ORF">PAEG_LOCUS16263</name>
</gene>
<sequence>MAHRSDTSQYGVITYDNTMLRLSTSKPMSARSSRCCLPGFDAVNRVADVRRQQGKEEEYSTCHVPLQKLKQQCA</sequence>
<keyword evidence="2" id="KW-1185">Reference proteome</keyword>
<protein>
    <submittedName>
        <fullName evidence="1">Jg21566 protein</fullName>
    </submittedName>
</protein>
<dbReference type="AlphaFoldDB" id="A0A8S4RMI4"/>
<dbReference type="EMBL" id="CAKXAJ010025439">
    <property type="protein sequence ID" value="CAH2239564.1"/>
    <property type="molecule type" value="Genomic_DNA"/>
</dbReference>
<comment type="caution">
    <text evidence="1">The sequence shown here is derived from an EMBL/GenBank/DDBJ whole genome shotgun (WGS) entry which is preliminary data.</text>
</comment>
<evidence type="ECO:0000313" key="2">
    <source>
        <dbReference type="Proteomes" id="UP000838756"/>
    </source>
</evidence>